<dbReference type="AlphaFoldDB" id="A0A1Y2FNX4"/>
<organism evidence="2 3">
    <name type="scientific">Protomyces lactucae-debilis</name>
    <dbReference type="NCBI Taxonomy" id="2754530"/>
    <lineage>
        <taxon>Eukaryota</taxon>
        <taxon>Fungi</taxon>
        <taxon>Dikarya</taxon>
        <taxon>Ascomycota</taxon>
        <taxon>Taphrinomycotina</taxon>
        <taxon>Taphrinomycetes</taxon>
        <taxon>Taphrinales</taxon>
        <taxon>Protomycetaceae</taxon>
        <taxon>Protomyces</taxon>
    </lineage>
</organism>
<evidence type="ECO:0000313" key="3">
    <source>
        <dbReference type="Proteomes" id="UP000193685"/>
    </source>
</evidence>
<feature type="region of interest" description="Disordered" evidence="1">
    <location>
        <begin position="128"/>
        <end position="244"/>
    </location>
</feature>
<feature type="compositionally biased region" description="Polar residues" evidence="1">
    <location>
        <begin position="214"/>
        <end position="234"/>
    </location>
</feature>
<sequence length="367" mass="39572">MPVKKATQQVINIESDDDHAPACNMKNDKIYDFPDDPAVKHQAEPAVGKKRKREPARKEKVKEVFSKEYINSSDEDSDLIDLGTSQRRLVKKKPDEKNTRLNESCKSAKVPGVVPRAAVKITPRRTIDDYCAGPLSSSDSNGSDSESELIIKKKVTPAVARKGSPKETKASKSITHASSQARRISSSKTEQDAIASMLTPVSPEASKPKAMPLTSAQQRTGARSPFETTKSSADVETIGKSLPTPPSPMNVKVVVTPQMAFNQAIAQEVLRGLAQAGRKPLQASISQMNLPTVVSSEVRPAGSSLEVRTAQATTITVSPVKVVSDLGSGRVINYAASTALPIAVKPRLATGLSRRQRVEPLHKIIKK</sequence>
<evidence type="ECO:0000256" key="1">
    <source>
        <dbReference type="SAM" id="MobiDB-lite"/>
    </source>
</evidence>
<protein>
    <submittedName>
        <fullName evidence="2">Uncharacterized protein</fullName>
    </submittedName>
</protein>
<comment type="caution">
    <text evidence="2">The sequence shown here is derived from an EMBL/GenBank/DDBJ whole genome shotgun (WGS) entry which is preliminary data.</text>
</comment>
<gene>
    <name evidence="2" type="ORF">BCR37DRAFT_391427</name>
</gene>
<proteinExistence type="predicted"/>
<dbReference type="GeneID" id="63787609"/>
<name>A0A1Y2FNX4_PROLT</name>
<reference evidence="2 3" key="1">
    <citation type="submission" date="2016-07" db="EMBL/GenBank/DDBJ databases">
        <title>Pervasive Adenine N6-methylation of Active Genes in Fungi.</title>
        <authorList>
            <consortium name="DOE Joint Genome Institute"/>
            <person name="Mondo S.J."/>
            <person name="Dannebaum R.O."/>
            <person name="Kuo R.C."/>
            <person name="Labutti K."/>
            <person name="Haridas S."/>
            <person name="Kuo A."/>
            <person name="Salamov A."/>
            <person name="Ahrendt S.R."/>
            <person name="Lipzen A."/>
            <person name="Sullivan W."/>
            <person name="Andreopoulos W.B."/>
            <person name="Clum A."/>
            <person name="Lindquist E."/>
            <person name="Daum C."/>
            <person name="Ramamoorthy G.K."/>
            <person name="Gryganskyi A."/>
            <person name="Culley D."/>
            <person name="Magnuson J.K."/>
            <person name="James T.Y."/>
            <person name="O'Malley M.A."/>
            <person name="Stajich J.E."/>
            <person name="Spatafora J.W."/>
            <person name="Visel A."/>
            <person name="Grigoriev I.V."/>
        </authorList>
    </citation>
    <scope>NUCLEOTIDE SEQUENCE [LARGE SCALE GENOMIC DNA]</scope>
    <source>
        <strain evidence="2 3">12-1054</strain>
    </source>
</reference>
<feature type="region of interest" description="Disordered" evidence="1">
    <location>
        <begin position="1"/>
        <end position="59"/>
    </location>
</feature>
<feature type="compositionally biased region" description="Basic and acidic residues" evidence="1">
    <location>
        <begin position="26"/>
        <end position="43"/>
    </location>
</feature>
<evidence type="ECO:0000313" key="2">
    <source>
        <dbReference type="EMBL" id="ORY85663.1"/>
    </source>
</evidence>
<dbReference type="Proteomes" id="UP000193685">
    <property type="component" value="Unassembled WGS sequence"/>
</dbReference>
<feature type="compositionally biased region" description="Polar residues" evidence="1">
    <location>
        <begin position="171"/>
        <end position="188"/>
    </location>
</feature>
<accession>A0A1Y2FNX4</accession>
<feature type="compositionally biased region" description="Polar residues" evidence="1">
    <location>
        <begin position="1"/>
        <end position="12"/>
    </location>
</feature>
<dbReference type="RefSeq" id="XP_040727145.1">
    <property type="nucleotide sequence ID" value="XM_040871010.1"/>
</dbReference>
<keyword evidence="3" id="KW-1185">Reference proteome</keyword>
<dbReference type="EMBL" id="MCFI01000004">
    <property type="protein sequence ID" value="ORY85663.1"/>
    <property type="molecule type" value="Genomic_DNA"/>
</dbReference>